<accession>A0A239AQZ9</accession>
<dbReference type="AlphaFoldDB" id="A0A239AQZ9"/>
<gene>
    <name evidence="1" type="ORF">SAMN06272737_1526</name>
</gene>
<dbReference type="EMBL" id="FZNO01000052">
    <property type="protein sequence ID" value="SNR97484.1"/>
    <property type="molecule type" value="Genomic_DNA"/>
</dbReference>
<reference evidence="1 2" key="1">
    <citation type="submission" date="2017-06" db="EMBL/GenBank/DDBJ databases">
        <authorList>
            <person name="Kim H.J."/>
            <person name="Triplett B.A."/>
        </authorList>
    </citation>
    <scope>NUCLEOTIDE SEQUENCE [LARGE SCALE GENOMIC DNA]</scope>
    <source>
        <strain evidence="1 2">DSM 44272</strain>
    </source>
</reference>
<evidence type="ECO:0000313" key="2">
    <source>
        <dbReference type="Proteomes" id="UP000198403"/>
    </source>
</evidence>
<organism evidence="1 2">
    <name type="scientific">Blastococcus mobilis</name>
    <dbReference type="NCBI Taxonomy" id="1938746"/>
    <lineage>
        <taxon>Bacteria</taxon>
        <taxon>Bacillati</taxon>
        <taxon>Actinomycetota</taxon>
        <taxon>Actinomycetes</taxon>
        <taxon>Geodermatophilales</taxon>
        <taxon>Geodermatophilaceae</taxon>
        <taxon>Blastococcus</taxon>
    </lineage>
</organism>
<sequence length="112" mass="12337">MSRMLRSDFATASVGLVGNAHRNNLGRLHDWLIDEVGLLPHATVLGVANYRQGSFGRLPNHMLLVTDEWGLLQVRLTTVGTDHAATAAWLVKASSYSTGVSLPSARCWRRRL</sequence>
<name>A0A239AQZ9_9ACTN</name>
<protein>
    <submittedName>
        <fullName evidence="1">Uncharacterized protein</fullName>
    </submittedName>
</protein>
<keyword evidence="2" id="KW-1185">Reference proteome</keyword>
<dbReference type="Proteomes" id="UP000198403">
    <property type="component" value="Unassembled WGS sequence"/>
</dbReference>
<proteinExistence type="predicted"/>
<evidence type="ECO:0000313" key="1">
    <source>
        <dbReference type="EMBL" id="SNR97484.1"/>
    </source>
</evidence>